<dbReference type="Gene3D" id="1.10.10.60">
    <property type="entry name" value="Homeodomain-like"/>
    <property type="match status" value="1"/>
</dbReference>
<evidence type="ECO:0000313" key="18">
    <source>
        <dbReference type="Ensembl" id="ENSPEMP00000031791.1"/>
    </source>
</evidence>
<evidence type="ECO:0000259" key="17">
    <source>
        <dbReference type="PROSITE" id="PS50071"/>
    </source>
</evidence>
<dbReference type="AlphaFoldDB" id="A0A8C8UN81"/>
<dbReference type="Pfam" id="PF00046">
    <property type="entry name" value="Homeodomain"/>
    <property type="match status" value="1"/>
</dbReference>
<keyword evidence="7 13" id="KW-0539">Nucleus</keyword>
<keyword evidence="4 13" id="KW-0238">DNA-binding</keyword>
<dbReference type="InterPro" id="IPR050460">
    <property type="entry name" value="Distal-less_Homeobox_TF"/>
</dbReference>
<feature type="DNA-binding region" description="Homeobox" evidence="13">
    <location>
        <begin position="61"/>
        <end position="120"/>
    </location>
</feature>
<reference evidence="18 19" key="1">
    <citation type="submission" date="2018-10" db="EMBL/GenBank/DDBJ databases">
        <title>Improved assembly of the deer mouse Peromyscus maniculatus genome.</title>
        <authorList>
            <person name="Lassance J.-M."/>
            <person name="Hoekstra H.E."/>
        </authorList>
    </citation>
    <scope>NUCLEOTIDE SEQUENCE [LARGE SCALE GENOMIC DNA]</scope>
</reference>
<comment type="subunit">
    <text evidence="10">Interacts with SMAD1. Interacts with SALL4. Interacts with ZNF281/ZFP281. Interacts with PCGF1. Interacts with ESRRB; reciprocally modulates their transcriptional activities. Interacts with NSD2.</text>
</comment>
<evidence type="ECO:0000313" key="19">
    <source>
        <dbReference type="Proteomes" id="UP000694547"/>
    </source>
</evidence>
<reference evidence="18" key="3">
    <citation type="submission" date="2025-09" db="UniProtKB">
        <authorList>
            <consortium name="Ensembl"/>
        </authorList>
    </citation>
    <scope>IDENTIFICATION</scope>
</reference>
<dbReference type="PROSITE" id="PS00027">
    <property type="entry name" value="HOMEOBOX_1"/>
    <property type="match status" value="1"/>
</dbReference>
<keyword evidence="3" id="KW-0805">Transcription regulation</keyword>
<keyword evidence="6" id="KW-0804">Transcription</keyword>
<dbReference type="PANTHER" id="PTHR24327">
    <property type="entry name" value="HOMEOBOX PROTEIN"/>
    <property type="match status" value="1"/>
</dbReference>
<dbReference type="GO" id="GO:0005654">
    <property type="term" value="C:nucleoplasm"/>
    <property type="evidence" value="ECO:0007669"/>
    <property type="project" value="UniProtKB-ARBA"/>
</dbReference>
<feature type="signal peptide" evidence="16">
    <location>
        <begin position="1"/>
        <end position="21"/>
    </location>
</feature>
<name>A0A8C8UN81_PERMB</name>
<protein>
    <recommendedName>
        <fullName evidence="11">Homeobox protein NANOG</fullName>
    </recommendedName>
    <alternativeName>
        <fullName evidence="12">Homeobox transcription factor Nanog</fullName>
    </alternativeName>
</protein>
<dbReference type="InterPro" id="IPR001356">
    <property type="entry name" value="HD"/>
</dbReference>
<dbReference type="GO" id="GO:0000978">
    <property type="term" value="F:RNA polymerase II cis-regulatory region sequence-specific DNA binding"/>
    <property type="evidence" value="ECO:0007669"/>
    <property type="project" value="TreeGrafter"/>
</dbReference>
<keyword evidence="16" id="KW-0732">Signal</keyword>
<evidence type="ECO:0000256" key="1">
    <source>
        <dbReference type="ARBA" id="ARBA00004123"/>
    </source>
</evidence>
<sequence length="185" mass="21631">MLSSSTSAIICLFLTASPCPSSVDLPRQDSPDSSTRPKLKLTGPESEEDAEKEDNKVHTKKQKMRTVFSQAQLCALRERFQRQRYLNLQQMQELSAILNLSYKQVKTWFQNQRMKCKRWQKSQWQKSNGVTQVTGHFTDFPLLPPSYFAYSIPKTYMASHNCLQLQFQHIWFLQSTDMYTNIHAR</sequence>
<evidence type="ECO:0000256" key="6">
    <source>
        <dbReference type="ARBA" id="ARBA00023163"/>
    </source>
</evidence>
<dbReference type="PANTHER" id="PTHR24327:SF72">
    <property type="entry name" value="HOMEOBOX PROTEIN NANOG"/>
    <property type="match status" value="1"/>
</dbReference>
<reference evidence="18" key="2">
    <citation type="submission" date="2025-08" db="UniProtKB">
        <authorList>
            <consortium name="Ensembl"/>
        </authorList>
    </citation>
    <scope>IDENTIFICATION</scope>
</reference>
<evidence type="ECO:0000256" key="5">
    <source>
        <dbReference type="ARBA" id="ARBA00023155"/>
    </source>
</evidence>
<dbReference type="Proteomes" id="UP000694547">
    <property type="component" value="Chromosome 3"/>
</dbReference>
<proteinExistence type="inferred from homology"/>
<keyword evidence="5 13" id="KW-0371">Homeobox</keyword>
<feature type="region of interest" description="Disordered" evidence="15">
    <location>
        <begin position="18"/>
        <end position="60"/>
    </location>
</feature>
<dbReference type="SMART" id="SM00389">
    <property type="entry name" value="HOX"/>
    <property type="match status" value="1"/>
</dbReference>
<evidence type="ECO:0000256" key="2">
    <source>
        <dbReference type="ARBA" id="ARBA00022737"/>
    </source>
</evidence>
<dbReference type="FunFam" id="1.10.10.60:FF:000203">
    <property type="entry name" value="Nanog homeobox transcription factor"/>
    <property type="match status" value="1"/>
</dbReference>
<evidence type="ECO:0000256" key="11">
    <source>
        <dbReference type="ARBA" id="ARBA00072295"/>
    </source>
</evidence>
<dbReference type="GO" id="GO:0008284">
    <property type="term" value="P:positive regulation of cell population proliferation"/>
    <property type="evidence" value="ECO:0007669"/>
    <property type="project" value="UniProtKB-ARBA"/>
</dbReference>
<evidence type="ECO:0000256" key="3">
    <source>
        <dbReference type="ARBA" id="ARBA00023015"/>
    </source>
</evidence>
<dbReference type="InterPro" id="IPR017970">
    <property type="entry name" value="Homeobox_CS"/>
</dbReference>
<keyword evidence="2" id="KW-0677">Repeat</keyword>
<comment type="subcellular location">
    <subcellularLocation>
        <location evidence="1 13 14">Nucleus</location>
    </subcellularLocation>
</comment>
<evidence type="ECO:0000256" key="10">
    <source>
        <dbReference type="ARBA" id="ARBA00065278"/>
    </source>
</evidence>
<evidence type="ECO:0000256" key="14">
    <source>
        <dbReference type="RuleBase" id="RU000682"/>
    </source>
</evidence>
<comment type="similarity">
    <text evidence="8">Belongs to the Nanog homeobox family.</text>
</comment>
<evidence type="ECO:0000256" key="9">
    <source>
        <dbReference type="ARBA" id="ARBA00057994"/>
    </source>
</evidence>
<dbReference type="SUPFAM" id="SSF46689">
    <property type="entry name" value="Homeodomain-like"/>
    <property type="match status" value="1"/>
</dbReference>
<evidence type="ECO:0000256" key="7">
    <source>
        <dbReference type="ARBA" id="ARBA00023242"/>
    </source>
</evidence>
<evidence type="ECO:0000256" key="4">
    <source>
        <dbReference type="ARBA" id="ARBA00023125"/>
    </source>
</evidence>
<evidence type="ECO:0000256" key="8">
    <source>
        <dbReference type="ARBA" id="ARBA00043992"/>
    </source>
</evidence>
<evidence type="ECO:0000256" key="13">
    <source>
        <dbReference type="PROSITE-ProRule" id="PRU00108"/>
    </source>
</evidence>
<feature type="chain" id="PRO_5034871137" description="Homeobox protein NANOG" evidence="16">
    <location>
        <begin position="22"/>
        <end position="185"/>
    </location>
</feature>
<keyword evidence="19" id="KW-1185">Reference proteome</keyword>
<dbReference type="GO" id="GO:0000981">
    <property type="term" value="F:DNA-binding transcription factor activity, RNA polymerase II-specific"/>
    <property type="evidence" value="ECO:0007669"/>
    <property type="project" value="InterPro"/>
</dbReference>
<dbReference type="GeneTree" id="ENSGT00670000098076"/>
<dbReference type="CDD" id="cd00086">
    <property type="entry name" value="homeodomain"/>
    <property type="match status" value="1"/>
</dbReference>
<dbReference type="InterPro" id="IPR009057">
    <property type="entry name" value="Homeodomain-like_sf"/>
</dbReference>
<evidence type="ECO:0000256" key="12">
    <source>
        <dbReference type="ARBA" id="ARBA00080757"/>
    </source>
</evidence>
<comment type="function">
    <text evidence="9">Transcription regulator involved in inner cell mass and embryonic stem (ES) cells proliferation and self-renewal. Imposes pluripotency on ES cells and prevents their differentiation towards extraembryonic endoderm and trophectoderm lineages. Blocks bone morphogenetic protein-induced mesoderm differentiation of ES cells by physically interacting with SMAD1 and interfering with the recruitment of coactivators to the active SMAD transcriptional complexes. Acts as a transcriptional activator or repressor. Binds optimally to the DNA consensus sequence 5'-TAAT[GT][GT]-3' or 5'-[CG][GA][CG]C[GC]ATTAN[GC]-3'. Binds to the POU5F1/OCT4 promoter. Able to autorepress its expression in differentiating (ES) cells: binds to its own promoter following interaction with ZNF281/ZFP281, leading to recruitment of the NuRD complex and subsequent repression of expression. When overexpressed, promotes cells to enter into S phase and proliferation.</text>
</comment>
<evidence type="ECO:0000256" key="16">
    <source>
        <dbReference type="SAM" id="SignalP"/>
    </source>
</evidence>
<organism evidence="18 19">
    <name type="scientific">Peromyscus maniculatus bairdii</name>
    <name type="common">Prairie deer mouse</name>
    <dbReference type="NCBI Taxonomy" id="230844"/>
    <lineage>
        <taxon>Eukaryota</taxon>
        <taxon>Metazoa</taxon>
        <taxon>Chordata</taxon>
        <taxon>Craniata</taxon>
        <taxon>Vertebrata</taxon>
        <taxon>Euteleostomi</taxon>
        <taxon>Mammalia</taxon>
        <taxon>Eutheria</taxon>
        <taxon>Euarchontoglires</taxon>
        <taxon>Glires</taxon>
        <taxon>Rodentia</taxon>
        <taxon>Myomorpha</taxon>
        <taxon>Muroidea</taxon>
        <taxon>Cricetidae</taxon>
        <taxon>Neotominae</taxon>
        <taxon>Peromyscus</taxon>
    </lineage>
</organism>
<dbReference type="Ensembl" id="ENSPEMT00000040114.1">
    <property type="protein sequence ID" value="ENSPEMP00000031791.1"/>
    <property type="gene ID" value="ENSPEMG00000012974.2"/>
</dbReference>
<evidence type="ECO:0000256" key="15">
    <source>
        <dbReference type="SAM" id="MobiDB-lite"/>
    </source>
</evidence>
<feature type="domain" description="Homeobox" evidence="17">
    <location>
        <begin position="59"/>
        <end position="119"/>
    </location>
</feature>
<dbReference type="PROSITE" id="PS50071">
    <property type="entry name" value="HOMEOBOX_2"/>
    <property type="match status" value="1"/>
</dbReference>
<accession>A0A8C8UN81</accession>